<dbReference type="AlphaFoldDB" id="A0A915YME5"/>
<keyword evidence="1" id="KW-0614">Plasmid</keyword>
<dbReference type="KEGG" id="aup:AsAng_0064930"/>
<organism evidence="1 2">
    <name type="scientific">Aureispira anguillae</name>
    <dbReference type="NCBI Taxonomy" id="2864201"/>
    <lineage>
        <taxon>Bacteria</taxon>
        <taxon>Pseudomonadati</taxon>
        <taxon>Bacteroidota</taxon>
        <taxon>Saprospiria</taxon>
        <taxon>Saprospirales</taxon>
        <taxon>Saprospiraceae</taxon>
        <taxon>Aureispira</taxon>
    </lineage>
</organism>
<keyword evidence="2" id="KW-1185">Reference proteome</keyword>
<gene>
    <name evidence="1" type="ORF">AsAng_0064930</name>
</gene>
<sequence>MDKKEKLECIIQLLSEQHRKAFKAYLKSKNLKKFYTAALASFIRHGGKINKLDLKKNSSQYCYNQLIESFYNFSLNELSDKSLLEVQSNILKQYSENPLIWDVRKQYAESLKTPQSVEDYHRSFEVNNASYFSSLDETKSTFESIERFSDAELHLDIYYAIQKLRLTLEKISRSYRLQTTSPSAILSKHSVNIAHINLTQHPLLAFYHALYTIIHTYHQQGNYLESLLEEAKQGLSSSRLEQEHKEFGLMTLINFFNTQRPSDFDAEIQQLYIIAHKQGLLFQKGDTIYFSDIANIISSCINTKDLPFLKITEEQYIPYAHHQECLNYLCKVAQLFLSKKWTALGEQLEQPSPLPPKEQRPYYLVQLHVIKIKAAVESYLEEMDYIYETEIDVLISSYLRLINRNTGQNLLPDYFKQKKLNLQKQITALVKTFGNISKKDQLRNTHDWYKKVPKDTLYYKWLTEIYQTLIDKLK</sequence>
<proteinExistence type="predicted"/>
<name>A0A915YME5_9BACT</name>
<dbReference type="RefSeq" id="WP_264793692.1">
    <property type="nucleotide sequence ID" value="NZ_AP026869.1"/>
</dbReference>
<protein>
    <submittedName>
        <fullName evidence="1">Uncharacterized protein</fullName>
    </submittedName>
</protein>
<dbReference type="EMBL" id="AP026869">
    <property type="protein sequence ID" value="BDS15709.1"/>
    <property type="molecule type" value="Genomic_DNA"/>
</dbReference>
<accession>A0A915YME5</accession>
<evidence type="ECO:0000313" key="2">
    <source>
        <dbReference type="Proteomes" id="UP001060919"/>
    </source>
</evidence>
<geneLocation type="plasmid" evidence="1 2">
    <name>pAUEb</name>
</geneLocation>
<reference evidence="1" key="1">
    <citation type="submission" date="2022-09" db="EMBL/GenBank/DDBJ databases">
        <title>Aureispira anguillicida sp. nov., isolated from Leptocephalus of Japanese eel Anguilla japonica.</title>
        <authorList>
            <person name="Yuasa K."/>
            <person name="Mekata T."/>
            <person name="Ikunari K."/>
        </authorList>
    </citation>
    <scope>NUCLEOTIDE SEQUENCE</scope>
    <source>
        <strain evidence="1">EL160426</strain>
        <plasmid evidence="1">pAUEb</plasmid>
    </source>
</reference>
<dbReference type="Proteomes" id="UP001060919">
    <property type="component" value="Plasmid pAUEb"/>
</dbReference>
<evidence type="ECO:0000313" key="1">
    <source>
        <dbReference type="EMBL" id="BDS15709.1"/>
    </source>
</evidence>